<accession>A0A0L0P5L4</accession>
<organism evidence="1 2">
    <name type="scientific">Candidozyma auris</name>
    <name type="common">Yeast</name>
    <name type="synonym">Candida auris</name>
    <dbReference type="NCBI Taxonomy" id="498019"/>
    <lineage>
        <taxon>Eukaryota</taxon>
        <taxon>Fungi</taxon>
        <taxon>Dikarya</taxon>
        <taxon>Ascomycota</taxon>
        <taxon>Saccharomycotina</taxon>
        <taxon>Pichiomycetes</taxon>
        <taxon>Metschnikowiaceae</taxon>
        <taxon>Candidozyma</taxon>
    </lineage>
</organism>
<sequence>MRSNYKHRLLGLLVESSTKQQQARSNKIIEIDLKKQTVKMQFLAPEYDIIINILLDHFLIHIK</sequence>
<evidence type="ECO:0000313" key="2">
    <source>
        <dbReference type="Proteomes" id="UP000037122"/>
    </source>
</evidence>
<protein>
    <submittedName>
        <fullName evidence="1">Uncharacterized protein</fullName>
    </submittedName>
</protein>
<gene>
    <name evidence="1" type="ORF">QG37_01412</name>
</gene>
<name>A0A0L0P5L4_CANAR</name>
<evidence type="ECO:0000313" key="1">
    <source>
        <dbReference type="EMBL" id="KNE01579.1"/>
    </source>
</evidence>
<dbReference type="Proteomes" id="UP000037122">
    <property type="component" value="Unassembled WGS sequence"/>
</dbReference>
<dbReference type="AlphaFoldDB" id="A0A0L0P5L4"/>
<dbReference type="VEuPathDB" id="FungiDB:QG37_01412"/>
<comment type="caution">
    <text evidence="1">The sequence shown here is derived from an EMBL/GenBank/DDBJ whole genome shotgun (WGS) entry which is preliminary data.</text>
</comment>
<dbReference type="EMBL" id="LGST01000009">
    <property type="protein sequence ID" value="KNE01579.1"/>
    <property type="molecule type" value="Genomic_DNA"/>
</dbReference>
<proteinExistence type="predicted"/>
<reference evidence="2" key="1">
    <citation type="journal article" date="2015" name="BMC Genomics">
        <title>Draft genome of a commonly misdiagnosed multidrug resistant pathogen Candida auris.</title>
        <authorList>
            <person name="Chatterjee S."/>
            <person name="Alampalli S.V."/>
            <person name="Nageshan R.K."/>
            <person name="Chettiar S.T."/>
            <person name="Joshi S."/>
            <person name="Tatu U.S."/>
        </authorList>
    </citation>
    <scope>NUCLEOTIDE SEQUENCE [LARGE SCALE GENOMIC DNA]</scope>
    <source>
        <strain evidence="2">6684</strain>
    </source>
</reference>